<evidence type="ECO:0000259" key="7">
    <source>
        <dbReference type="Pfam" id="PF25975"/>
    </source>
</evidence>
<dbReference type="Gene3D" id="2.40.30.170">
    <property type="match status" value="1"/>
</dbReference>
<dbReference type="Pfam" id="PF25975">
    <property type="entry name" value="CzcB_C"/>
    <property type="match status" value="1"/>
</dbReference>
<reference evidence="8 9" key="1">
    <citation type="submission" date="2023-12" db="EMBL/GenBank/DDBJ databases">
        <title>the genome sequence of Hyalangium sp. s54d21.</title>
        <authorList>
            <person name="Zhang X."/>
        </authorList>
    </citation>
    <scope>NUCLEOTIDE SEQUENCE [LARGE SCALE GENOMIC DNA]</scope>
    <source>
        <strain evidence="9">s54d21</strain>
    </source>
</reference>
<dbReference type="Proteomes" id="UP001291309">
    <property type="component" value="Unassembled WGS sequence"/>
</dbReference>
<feature type="domain" description="CzcB-like C-terminal circularly permuted SH3-like" evidence="7">
    <location>
        <begin position="323"/>
        <end position="383"/>
    </location>
</feature>
<protein>
    <submittedName>
        <fullName evidence="8">Efflux RND transporter periplasmic adaptor subunit</fullName>
    </submittedName>
</protein>
<dbReference type="RefSeq" id="WP_321548574.1">
    <property type="nucleotide sequence ID" value="NZ_JAXIVS010000009.1"/>
</dbReference>
<evidence type="ECO:0000256" key="3">
    <source>
        <dbReference type="SAM" id="Coils"/>
    </source>
</evidence>
<dbReference type="InterPro" id="IPR058792">
    <property type="entry name" value="Beta-barrel_RND_2"/>
</dbReference>
<evidence type="ECO:0000259" key="6">
    <source>
        <dbReference type="Pfam" id="PF25973"/>
    </source>
</evidence>
<dbReference type="InterPro" id="IPR051909">
    <property type="entry name" value="MFP_Cation_Efflux"/>
</dbReference>
<dbReference type="Gene3D" id="1.10.287.470">
    <property type="entry name" value="Helix hairpin bin"/>
    <property type="match status" value="1"/>
</dbReference>
<name>A0ABU5H8P3_9BACT</name>
<proteinExistence type="inferred from homology"/>
<feature type="coiled-coil region" evidence="3">
    <location>
        <begin position="130"/>
        <end position="157"/>
    </location>
</feature>
<dbReference type="InterPro" id="IPR006143">
    <property type="entry name" value="RND_pump_MFP"/>
</dbReference>
<keyword evidence="2" id="KW-0813">Transport</keyword>
<feature type="chain" id="PRO_5045451342" evidence="4">
    <location>
        <begin position="20"/>
        <end position="390"/>
    </location>
</feature>
<dbReference type="PANTHER" id="PTHR30097">
    <property type="entry name" value="CATION EFFLUX SYSTEM PROTEIN CUSB"/>
    <property type="match status" value="1"/>
</dbReference>
<evidence type="ECO:0000256" key="1">
    <source>
        <dbReference type="ARBA" id="ARBA00009477"/>
    </source>
</evidence>
<keyword evidence="4" id="KW-0732">Signal</keyword>
<comment type="similarity">
    <text evidence="1">Belongs to the membrane fusion protein (MFP) (TC 8.A.1) family.</text>
</comment>
<gene>
    <name evidence="8" type="ORF">SYV04_25900</name>
</gene>
<dbReference type="Gene3D" id="2.40.420.20">
    <property type="match status" value="1"/>
</dbReference>
<comment type="caution">
    <text evidence="8">The sequence shown here is derived from an EMBL/GenBank/DDBJ whole genome shotgun (WGS) entry which is preliminary data.</text>
</comment>
<dbReference type="EMBL" id="JAXIVS010000009">
    <property type="protein sequence ID" value="MDY7229853.1"/>
    <property type="molecule type" value="Genomic_DNA"/>
</dbReference>
<dbReference type="Pfam" id="PF25954">
    <property type="entry name" value="Beta-barrel_RND_2"/>
    <property type="match status" value="1"/>
</dbReference>
<feature type="domain" description="CusB-like beta-barrel" evidence="5">
    <location>
        <begin position="241"/>
        <end position="316"/>
    </location>
</feature>
<feature type="signal peptide" evidence="4">
    <location>
        <begin position="1"/>
        <end position="19"/>
    </location>
</feature>
<dbReference type="InterPro" id="IPR058649">
    <property type="entry name" value="CzcB_C"/>
</dbReference>
<feature type="domain" description="CzcB-like barrel-sandwich hybrid" evidence="6">
    <location>
        <begin position="80"/>
        <end position="237"/>
    </location>
</feature>
<dbReference type="NCBIfam" id="TIGR01730">
    <property type="entry name" value="RND_mfp"/>
    <property type="match status" value="1"/>
</dbReference>
<keyword evidence="3" id="KW-0175">Coiled coil</keyword>
<evidence type="ECO:0000256" key="2">
    <source>
        <dbReference type="ARBA" id="ARBA00022448"/>
    </source>
</evidence>
<evidence type="ECO:0000256" key="4">
    <source>
        <dbReference type="SAM" id="SignalP"/>
    </source>
</evidence>
<sequence>MRKLLLSALILLAPVAAFAHGGEDHGEGPKQAASAAPAGVILLPKESQFLLGVRTEPVSRRKLEMRTTVPGKVIPRTDRHAQIFAPVAGRVLSQGSQIPLVGTRVKKGQVLAVLQQSLSASEASGLATGRIQAEAAVGQAQAALEQARRDLDRVKSLAGVVAQKEVQQAEFAVQVAEQEHTRAVRERELYAGAGQGGTGGKLSQFPLVSPLDGVLVEANATLGEQVEPSKVLFTVLDPQVVWVEANVFPDDIPRIEEAREALVKVEGYADRWFPAKLFNLGQVVEESTRTVKVIFEVQNDDGRLRPGTFAEVAIGSGGEQESLAVPDAAVVEVEGRKRVYVHVGPEEFVARDVALGARDGEYHVVRQGLKEGERVVTRGTYQLRSAAGGQ</sequence>
<evidence type="ECO:0000313" key="8">
    <source>
        <dbReference type="EMBL" id="MDY7229853.1"/>
    </source>
</evidence>
<accession>A0ABU5H8P3</accession>
<dbReference type="PANTHER" id="PTHR30097:SF4">
    <property type="entry name" value="SLR6042 PROTEIN"/>
    <property type="match status" value="1"/>
</dbReference>
<evidence type="ECO:0000313" key="9">
    <source>
        <dbReference type="Proteomes" id="UP001291309"/>
    </source>
</evidence>
<dbReference type="SUPFAM" id="SSF111369">
    <property type="entry name" value="HlyD-like secretion proteins"/>
    <property type="match status" value="1"/>
</dbReference>
<dbReference type="InterPro" id="IPR058647">
    <property type="entry name" value="BSH_CzcB-like"/>
</dbReference>
<dbReference type="Pfam" id="PF25973">
    <property type="entry name" value="BSH_CzcB"/>
    <property type="match status" value="1"/>
</dbReference>
<keyword evidence="9" id="KW-1185">Reference proteome</keyword>
<organism evidence="8 9">
    <name type="scientific">Hyalangium rubrum</name>
    <dbReference type="NCBI Taxonomy" id="3103134"/>
    <lineage>
        <taxon>Bacteria</taxon>
        <taxon>Pseudomonadati</taxon>
        <taxon>Myxococcota</taxon>
        <taxon>Myxococcia</taxon>
        <taxon>Myxococcales</taxon>
        <taxon>Cystobacterineae</taxon>
        <taxon>Archangiaceae</taxon>
        <taxon>Hyalangium</taxon>
    </lineage>
</organism>
<evidence type="ECO:0000259" key="5">
    <source>
        <dbReference type="Pfam" id="PF25954"/>
    </source>
</evidence>